<dbReference type="Proteomes" id="UP000615446">
    <property type="component" value="Unassembled WGS sequence"/>
</dbReference>
<reference evidence="2 4" key="1">
    <citation type="submission" date="2017-11" db="EMBL/GenBank/DDBJ databases">
        <title>The genome of Rhizophagus clarus HR1 reveals common genetic basis of auxotrophy among arbuscular mycorrhizal fungi.</title>
        <authorList>
            <person name="Kobayashi Y."/>
        </authorList>
    </citation>
    <scope>NUCLEOTIDE SEQUENCE [LARGE SCALE GENOMIC DNA]</scope>
    <source>
        <strain evidence="2 4">HR1</strain>
    </source>
</reference>
<gene>
    <name evidence="3" type="ORF">RCL2_000577500</name>
    <name evidence="2" type="ORF">RclHR1_02370011</name>
</gene>
<dbReference type="EMBL" id="BEXD01001524">
    <property type="protein sequence ID" value="GBB94511.1"/>
    <property type="molecule type" value="Genomic_DNA"/>
</dbReference>
<feature type="signal peptide" evidence="1">
    <location>
        <begin position="1"/>
        <end position="22"/>
    </location>
</feature>
<dbReference type="Proteomes" id="UP000247702">
    <property type="component" value="Unassembled WGS sequence"/>
</dbReference>
<proteinExistence type="predicted"/>
<keyword evidence="1" id="KW-0732">Signal</keyword>
<evidence type="ECO:0000256" key="1">
    <source>
        <dbReference type="SAM" id="SignalP"/>
    </source>
</evidence>
<name>A0A2Z6RC33_9GLOM</name>
<evidence type="ECO:0000313" key="2">
    <source>
        <dbReference type="EMBL" id="GBB94511.1"/>
    </source>
</evidence>
<accession>A0A2Z6RC33</accession>
<comment type="caution">
    <text evidence="2">The sequence shown here is derived from an EMBL/GenBank/DDBJ whole genome shotgun (WGS) entry which is preliminary data.</text>
</comment>
<reference evidence="3" key="2">
    <citation type="submission" date="2019-10" db="EMBL/GenBank/DDBJ databases">
        <title>Conservation and host-specific expression of non-tandemly repeated heterogenous ribosome RNA gene in arbuscular mycorrhizal fungi.</title>
        <authorList>
            <person name="Maeda T."/>
            <person name="Kobayashi Y."/>
            <person name="Nakagawa T."/>
            <person name="Ezawa T."/>
            <person name="Yamaguchi K."/>
            <person name="Bino T."/>
            <person name="Nishimoto Y."/>
            <person name="Shigenobu S."/>
            <person name="Kawaguchi M."/>
        </authorList>
    </citation>
    <scope>NUCLEOTIDE SEQUENCE</scope>
    <source>
        <strain evidence="3">HR1</strain>
    </source>
</reference>
<evidence type="ECO:0000313" key="4">
    <source>
        <dbReference type="Proteomes" id="UP000247702"/>
    </source>
</evidence>
<evidence type="ECO:0000313" key="3">
    <source>
        <dbReference type="EMBL" id="GES78469.1"/>
    </source>
</evidence>
<sequence>MKTLKLFILTICLISIPSVVLSKKRCKQRWFIPNDETATITFDSETLSGNFVLYDDLNKSGTQIKGLFDKGLVRQRWLPPNYTYKFIAFIKSTCDKLTDNVFYQIDVTDSFVPRKKGLINERGGMNKMIKTTMLSWYWGPNVDIAIVAYENQASIKQRELWKKITCTEVVNKPETLSNILGDDAIDDDDE</sequence>
<organism evidence="2 4">
    <name type="scientific">Rhizophagus clarus</name>
    <dbReference type="NCBI Taxonomy" id="94130"/>
    <lineage>
        <taxon>Eukaryota</taxon>
        <taxon>Fungi</taxon>
        <taxon>Fungi incertae sedis</taxon>
        <taxon>Mucoromycota</taxon>
        <taxon>Glomeromycotina</taxon>
        <taxon>Glomeromycetes</taxon>
        <taxon>Glomerales</taxon>
        <taxon>Glomeraceae</taxon>
        <taxon>Rhizophagus</taxon>
    </lineage>
</organism>
<protein>
    <recommendedName>
        <fullName evidence="5">CBM-cenC domain-containing protein</fullName>
    </recommendedName>
</protein>
<evidence type="ECO:0008006" key="5">
    <source>
        <dbReference type="Google" id="ProtNLM"/>
    </source>
</evidence>
<feature type="chain" id="PRO_5044073138" description="CBM-cenC domain-containing protein" evidence="1">
    <location>
        <begin position="23"/>
        <end position="190"/>
    </location>
</feature>
<keyword evidence="4" id="KW-1185">Reference proteome</keyword>
<dbReference type="AlphaFoldDB" id="A0A2Z6RC33"/>
<dbReference type="EMBL" id="BLAL01000037">
    <property type="protein sequence ID" value="GES78469.1"/>
    <property type="molecule type" value="Genomic_DNA"/>
</dbReference>
<dbReference type="OrthoDB" id="2402034at2759"/>